<dbReference type="EMBL" id="CP123537">
    <property type="protein sequence ID" value="WGM09102.1"/>
    <property type="molecule type" value="Genomic_DNA"/>
</dbReference>
<geneLocation type="plasmid" evidence="3 4">
    <name>paNv_CAN14</name>
</geneLocation>
<keyword evidence="2" id="KW-0614">Plasmid</keyword>
<evidence type="ECO:0000313" key="2">
    <source>
        <dbReference type="EMBL" id="WGM03948.1"/>
    </source>
</evidence>
<proteinExistence type="predicted"/>
<dbReference type="Pfam" id="PF07042">
    <property type="entry name" value="TrfA"/>
    <property type="match status" value="1"/>
</dbReference>
<dbReference type="InterPro" id="IPR010751">
    <property type="entry name" value="TrfA"/>
</dbReference>
<evidence type="ECO:0000313" key="1">
    <source>
        <dbReference type="EMBL" id="WGL93876.1"/>
    </source>
</evidence>
<accession>A0AA95GRI0</accession>
<dbReference type="Proteomes" id="UP001177592">
    <property type="component" value="Plasmid paNv_CAN14"/>
</dbReference>
<geneLocation type="plasmid" evidence="2 5">
    <name>paPv9</name>
</geneLocation>
<evidence type="ECO:0000313" key="6">
    <source>
        <dbReference type="Proteomes" id="UP001177597"/>
    </source>
</evidence>
<organism evidence="2 5">
    <name type="scientific">Arsenophonus nasoniae</name>
    <name type="common">son-killer infecting Nasonia vitripennis</name>
    <dbReference type="NCBI Taxonomy" id="638"/>
    <lineage>
        <taxon>Bacteria</taxon>
        <taxon>Pseudomonadati</taxon>
        <taxon>Pseudomonadota</taxon>
        <taxon>Gammaproteobacteria</taxon>
        <taxon>Enterobacterales</taxon>
        <taxon>Morganellaceae</taxon>
        <taxon>Arsenophonus</taxon>
    </lineage>
</organism>
<reference evidence="2" key="1">
    <citation type="submission" date="2023-04" db="EMBL/GenBank/DDBJ databases">
        <title>Genome dynamics across the evolutionary transition to endosymbiosis.</title>
        <authorList>
            <person name="Siozios S."/>
            <person name="Nadal-Jimenez P."/>
            <person name="Azagi T."/>
            <person name="Sprong H."/>
            <person name="Frost C.L."/>
            <person name="Parratt S.R."/>
            <person name="Taylor G."/>
            <person name="Brettell L."/>
            <person name="Lew K.C."/>
            <person name="Croft L."/>
            <person name="King K.C."/>
            <person name="Brockhurst M.A."/>
            <person name="Hypsa V."/>
            <person name="Novakova E."/>
            <person name="Darby A.C."/>
            <person name="Hurst G.D.D."/>
        </authorList>
    </citation>
    <scope>NUCLEOTIDE SEQUENCE</scope>
    <source>
        <strain evidence="1">AIh</strain>
        <strain evidence="3">ANv_CAN</strain>
        <strain evidence="2">APv</strain>
        <plasmid evidence="1">paIh2</plasmid>
        <plasmid evidence="3">paNv_CAN14</plasmid>
        <plasmid evidence="2">paPv9</plasmid>
    </source>
</reference>
<geneLocation type="plasmid" evidence="1 6">
    <name>paIh2</name>
</geneLocation>
<dbReference type="EMBL" id="CP123513">
    <property type="protein sequence ID" value="WGM03948.1"/>
    <property type="molecule type" value="Genomic_DNA"/>
</dbReference>
<dbReference type="AlphaFoldDB" id="A0AA95GRI0"/>
<dbReference type="EMBL" id="CP123492">
    <property type="protein sequence ID" value="WGL93876.1"/>
    <property type="molecule type" value="Genomic_DNA"/>
</dbReference>
<name>A0AA95GRI0_9GAMM</name>
<protein>
    <submittedName>
        <fullName evidence="2">Plasmid replication initiator TrfA</fullName>
    </submittedName>
</protein>
<evidence type="ECO:0000313" key="4">
    <source>
        <dbReference type="Proteomes" id="UP001177592"/>
    </source>
</evidence>
<evidence type="ECO:0000313" key="5">
    <source>
        <dbReference type="Proteomes" id="UP001177595"/>
    </source>
</evidence>
<dbReference type="Proteomes" id="UP001177597">
    <property type="component" value="Plasmid paIh2"/>
</dbReference>
<keyword evidence="4" id="KW-1185">Reference proteome</keyword>
<evidence type="ECO:0000313" key="3">
    <source>
        <dbReference type="EMBL" id="WGM09102.1"/>
    </source>
</evidence>
<gene>
    <name evidence="2" type="primary">trfA</name>
    <name evidence="1" type="ORF">QE207_00955</name>
    <name evidence="2" type="ORF">QE210_21155</name>
    <name evidence="3" type="ORF">QE258_27710</name>
</gene>
<dbReference type="Proteomes" id="UP001177595">
    <property type="component" value="Plasmid paPv9"/>
</dbReference>
<sequence length="305" mass="35009">MKKLNVKINNIAELVKNRNQQLLDHHMDKIDSITVGDENPSKKTSNVKDKIDPEFNKEIEEVHLPISKNTQIPTPNVILRSALFGIVKKGNRKYEKNVLKATFNGYTVKYSGEQLDQSDLDVWLECLQRCQSTPLGKVVKFTPNDFLISIGRSNGKSDYVWLNESLWRLRVNDVEISDGKYTYMGSLIFEQYRDEETTESCLILNPKIVVCFDDSGWTGITKSVRLQLKGKPLTQWIHGFYSSHSKPVPIKVETIRELSGSSIKELRMFRYRLKNALYELASVTGWNCYIDDADKVIISKIAKKI</sequence>
<dbReference type="RefSeq" id="WP_051297197.1">
    <property type="nucleotide sequence ID" value="NZ_CP123492.1"/>
</dbReference>